<dbReference type="CDD" id="cd07346">
    <property type="entry name" value="ABC_6TM_exporters"/>
    <property type="match status" value="1"/>
</dbReference>
<dbReference type="PANTHER" id="PTHR43394:SF1">
    <property type="entry name" value="ATP-BINDING CASSETTE SUB-FAMILY B MEMBER 10, MITOCHONDRIAL"/>
    <property type="match status" value="1"/>
</dbReference>
<name>A0ABU3PVZ2_9ACTN</name>
<dbReference type="InterPro" id="IPR027417">
    <property type="entry name" value="P-loop_NTPase"/>
</dbReference>
<dbReference type="SUPFAM" id="SSF90123">
    <property type="entry name" value="ABC transporter transmembrane region"/>
    <property type="match status" value="1"/>
</dbReference>
<feature type="domain" description="ABC transporter" evidence="6">
    <location>
        <begin position="348"/>
        <end position="579"/>
    </location>
</feature>
<comment type="caution">
    <text evidence="8">The sequence shown here is derived from an EMBL/GenBank/DDBJ whole genome shotgun (WGS) entry which is preliminary data.</text>
</comment>
<sequence length="580" mass="59842">MRRWLASLLPDPDDAPPPIDDGPPADGRAVLRRTLRRHRRRLVASFALISTWQVCEALVPVAIGLIIDRAVATGDVTALVLSALGLMLLFATLSYSYRFGSRIAWVAMHTENHRIRTDVADHVLAPAGARTGVLPGEVLSIATADADVATTVVRHVAQACAGVCGLAVAVGLLVWIDPVLGLLVAVGTPLVLLVSRALAPGLTRRTAEAQGRIARASGLATDLVAGLRPLQGVGGQAAALRRYRTASADAARAGVATARSEGLLVGTTSGAAMLFLAVVTLVAGLRAAGGHLTIGELVMVVGLAQFLAEPLMMCAALVAAWAASSASAQRVADFLGTPRLECSGDHDAPADTALALDEVHHGPLRDLTLAVAPGELVGVVVDDPAVSRALLELLRAECEPEAGRVTLGGVPLHELTLDARHSHVLVAPHRVEVFEGSLAENIDPAAALAAARRDAVLAASAADDVVAISEAGLDTRVAAHGTSMSGGQQQRVALARALAADPPVLVLDEPTTAVDAVTEQRIGAGLASLRRDRSTLLLTTSPALLAAADRVLHLRGGRVVASGTHGELLAGTAYRETVLR</sequence>
<keyword evidence="8" id="KW-0067">ATP-binding</keyword>
<evidence type="ECO:0000313" key="8">
    <source>
        <dbReference type="EMBL" id="MDT9593403.1"/>
    </source>
</evidence>
<feature type="transmembrane region" description="Helical" evidence="5">
    <location>
        <begin position="262"/>
        <end position="285"/>
    </location>
</feature>
<keyword evidence="8" id="KW-0547">Nucleotide-binding</keyword>
<evidence type="ECO:0000256" key="5">
    <source>
        <dbReference type="SAM" id="Phobius"/>
    </source>
</evidence>
<dbReference type="RefSeq" id="WP_315732894.1">
    <property type="nucleotide sequence ID" value="NZ_JAVYII010000004.1"/>
</dbReference>
<evidence type="ECO:0000256" key="4">
    <source>
        <dbReference type="ARBA" id="ARBA00023136"/>
    </source>
</evidence>
<reference evidence="8 9" key="1">
    <citation type="submission" date="2023-08" db="EMBL/GenBank/DDBJ databases">
        <title>Nocardioides seae sp. nov., a bacterium isolated from a soil.</title>
        <authorList>
            <person name="Wang X."/>
        </authorList>
    </citation>
    <scope>NUCLEOTIDE SEQUENCE [LARGE SCALE GENOMIC DNA]</scope>
    <source>
        <strain evidence="8 9">YZH12</strain>
    </source>
</reference>
<feature type="domain" description="ABC transmembrane type-1" evidence="7">
    <location>
        <begin position="43"/>
        <end position="323"/>
    </location>
</feature>
<dbReference type="InterPro" id="IPR011527">
    <property type="entry name" value="ABC1_TM_dom"/>
</dbReference>
<accession>A0ABU3PVZ2</accession>
<gene>
    <name evidence="8" type="ORF">RDV89_10015</name>
</gene>
<dbReference type="PROSITE" id="PS50893">
    <property type="entry name" value="ABC_TRANSPORTER_2"/>
    <property type="match status" value="1"/>
</dbReference>
<keyword evidence="2 5" id="KW-0812">Transmembrane</keyword>
<organism evidence="8 9">
    <name type="scientific">Nocardioides imazamoxiresistens</name>
    <dbReference type="NCBI Taxonomy" id="3231893"/>
    <lineage>
        <taxon>Bacteria</taxon>
        <taxon>Bacillati</taxon>
        <taxon>Actinomycetota</taxon>
        <taxon>Actinomycetes</taxon>
        <taxon>Propionibacteriales</taxon>
        <taxon>Nocardioidaceae</taxon>
        <taxon>Nocardioides</taxon>
    </lineage>
</organism>
<keyword evidence="9" id="KW-1185">Reference proteome</keyword>
<dbReference type="Pfam" id="PF00005">
    <property type="entry name" value="ABC_tran"/>
    <property type="match status" value="1"/>
</dbReference>
<evidence type="ECO:0000313" key="9">
    <source>
        <dbReference type="Proteomes" id="UP001268542"/>
    </source>
</evidence>
<evidence type="ECO:0000259" key="7">
    <source>
        <dbReference type="PROSITE" id="PS50929"/>
    </source>
</evidence>
<dbReference type="InterPro" id="IPR003439">
    <property type="entry name" value="ABC_transporter-like_ATP-bd"/>
</dbReference>
<dbReference type="Gene3D" id="1.20.1560.10">
    <property type="entry name" value="ABC transporter type 1, transmembrane domain"/>
    <property type="match status" value="1"/>
</dbReference>
<protein>
    <submittedName>
        <fullName evidence="8">ABC transporter ATP-binding protein</fullName>
    </submittedName>
</protein>
<evidence type="ECO:0000256" key="3">
    <source>
        <dbReference type="ARBA" id="ARBA00022989"/>
    </source>
</evidence>
<dbReference type="Pfam" id="PF00664">
    <property type="entry name" value="ABC_membrane"/>
    <property type="match status" value="1"/>
</dbReference>
<dbReference type="EMBL" id="JAVYII010000004">
    <property type="protein sequence ID" value="MDT9593403.1"/>
    <property type="molecule type" value="Genomic_DNA"/>
</dbReference>
<evidence type="ECO:0000259" key="6">
    <source>
        <dbReference type="PROSITE" id="PS50893"/>
    </source>
</evidence>
<feature type="transmembrane region" description="Helical" evidence="5">
    <location>
        <begin position="297"/>
        <end position="322"/>
    </location>
</feature>
<evidence type="ECO:0000256" key="1">
    <source>
        <dbReference type="ARBA" id="ARBA00004651"/>
    </source>
</evidence>
<dbReference type="GO" id="GO:0005524">
    <property type="term" value="F:ATP binding"/>
    <property type="evidence" value="ECO:0007669"/>
    <property type="project" value="UniProtKB-KW"/>
</dbReference>
<dbReference type="SUPFAM" id="SSF52540">
    <property type="entry name" value="P-loop containing nucleoside triphosphate hydrolases"/>
    <property type="match status" value="1"/>
</dbReference>
<feature type="transmembrane region" description="Helical" evidence="5">
    <location>
        <begin position="42"/>
        <end position="67"/>
    </location>
</feature>
<proteinExistence type="predicted"/>
<dbReference type="PROSITE" id="PS50929">
    <property type="entry name" value="ABC_TM1F"/>
    <property type="match status" value="1"/>
</dbReference>
<keyword evidence="4 5" id="KW-0472">Membrane</keyword>
<evidence type="ECO:0000256" key="2">
    <source>
        <dbReference type="ARBA" id="ARBA00022692"/>
    </source>
</evidence>
<dbReference type="PROSITE" id="PS00211">
    <property type="entry name" value="ABC_TRANSPORTER_1"/>
    <property type="match status" value="1"/>
</dbReference>
<feature type="transmembrane region" description="Helical" evidence="5">
    <location>
        <begin position="156"/>
        <end position="176"/>
    </location>
</feature>
<dbReference type="Gene3D" id="3.40.50.300">
    <property type="entry name" value="P-loop containing nucleotide triphosphate hydrolases"/>
    <property type="match status" value="1"/>
</dbReference>
<dbReference type="InterPro" id="IPR036640">
    <property type="entry name" value="ABC1_TM_sf"/>
</dbReference>
<feature type="transmembrane region" description="Helical" evidence="5">
    <location>
        <begin position="182"/>
        <end position="199"/>
    </location>
</feature>
<comment type="subcellular location">
    <subcellularLocation>
        <location evidence="1">Cell membrane</location>
        <topology evidence="1">Multi-pass membrane protein</topology>
    </subcellularLocation>
</comment>
<dbReference type="InterPro" id="IPR017871">
    <property type="entry name" value="ABC_transporter-like_CS"/>
</dbReference>
<feature type="transmembrane region" description="Helical" evidence="5">
    <location>
        <begin position="79"/>
        <end position="97"/>
    </location>
</feature>
<keyword evidence="3 5" id="KW-1133">Transmembrane helix</keyword>
<dbReference type="PANTHER" id="PTHR43394">
    <property type="entry name" value="ATP-DEPENDENT PERMEASE MDL1, MITOCHONDRIAL"/>
    <property type="match status" value="1"/>
</dbReference>
<dbReference type="InterPro" id="IPR039421">
    <property type="entry name" value="Type_1_exporter"/>
</dbReference>
<dbReference type="Proteomes" id="UP001268542">
    <property type="component" value="Unassembled WGS sequence"/>
</dbReference>